<dbReference type="OrthoDB" id="2269179at2759"/>
<dbReference type="STRING" id="341663.Q0C9Z1"/>
<gene>
    <name evidence="1" type="ORF">ATEG_09493</name>
</gene>
<evidence type="ECO:0000313" key="2">
    <source>
        <dbReference type="Proteomes" id="UP000007963"/>
    </source>
</evidence>
<protein>
    <submittedName>
        <fullName evidence="1">Uncharacterized protein</fullName>
    </submittedName>
</protein>
<name>Q0C9Z1_ASPTN</name>
<accession>Q0C9Z1</accession>
<organism evidence="1 2">
    <name type="scientific">Aspergillus terreus (strain NIH 2624 / FGSC A1156)</name>
    <dbReference type="NCBI Taxonomy" id="341663"/>
    <lineage>
        <taxon>Eukaryota</taxon>
        <taxon>Fungi</taxon>
        <taxon>Dikarya</taxon>
        <taxon>Ascomycota</taxon>
        <taxon>Pezizomycotina</taxon>
        <taxon>Eurotiomycetes</taxon>
        <taxon>Eurotiomycetidae</taxon>
        <taxon>Eurotiales</taxon>
        <taxon>Aspergillaceae</taxon>
        <taxon>Aspergillus</taxon>
        <taxon>Aspergillus subgen. Circumdati</taxon>
    </lineage>
</organism>
<dbReference type="AlphaFoldDB" id="Q0C9Z1"/>
<dbReference type="VEuPathDB" id="FungiDB:ATEG_09493"/>
<dbReference type="Proteomes" id="UP000007963">
    <property type="component" value="Unassembled WGS sequence"/>
</dbReference>
<dbReference type="EMBL" id="CH476608">
    <property type="protein sequence ID" value="EAU29684.1"/>
    <property type="molecule type" value="Genomic_DNA"/>
</dbReference>
<dbReference type="RefSeq" id="XP_001218115.1">
    <property type="nucleotide sequence ID" value="XM_001218114.1"/>
</dbReference>
<dbReference type="HOGENOM" id="CLU_012843_0_0_1"/>
<sequence length="1008" mass="114788">MAIPTRRRAASAPLLPSYHRHLREIDHQKAIAKSSFEFPCNAQTDIESTMEALYHTLRARHIDISRMVFEMFLSKLLEMQDTADNKGLLLRLFRQPMQLPNEDLGRVLQMRDAIQSNNLSAIPHNENAHRFYIRSWVFEPWQLLRLVRTLRGKGFCFPELDEWEFQCCLSRRGRLTVRYVGMIKGRRDFVQRSQLDIDEKPPSSLFGAFRDNVKRIFPGVHDRLGIHELPQMAVPVIGGPDAVGNQLTADDIERLLIQLFNNKALLNLQDGGQYINYLPDTDDEKLYTSMKPTAFERFSRDCKLLPEPEWCGLAEDFLEIEKHARTHAELYLFQETYFQAMREEARPYQFLGNTILLFLGEELSHKHLRAGHTFLHGSASASVLVRGLLSRIRHIEHEWANRGPLGNLDSSFTFMNALPLPGYSDIPQALHFLNKYLRCVRPIIIASFGRRSSDTVASGFTNLPVKKSTSNGVLETQLEVSIRSYGDNPEAVIHIPLSHPGKYQYGRRNASRIGLFYLQLQLVYAIADCAMEVLAQQHLTSGKSARRDVCLSILHHAKKRLQKCCVILASTDDALQICLAKTSQVTRGPPSRTESGSLRKRKAEAIRKEFTCPIYGQATFDRILSLGRARGLPHSPEREAHLKGLWAQNVPELHLLIAHTPELYSKWIGELMGLQQGQSYFLKLLSQAPDHTYMEDLARVCNSIGLHKKRFDAITSSTEVRSGLWVSREVIQAYRAELSPRVKTGDIQGFPVEIKSNGVIKIKWLTQNGLKKTVTIDGLEYAIPQNGLECRSLSFTEHGIDIVDASGRPIRPYEPWEKSPPSATVPRWKFKSKEGQLLQELWEAVRSELGYEPSADRIKAVPKKKNGVGLVSSSSRTEVPKQNRPPKIKDANYLLYHFLIERFPHGGIFRTASREKDPTSTDDLRAFVDFCKRNEYSTHPYRAKWLGMLDRPRPFVAILAPNIRVYRSCHKRITYPPSSRPGGHFTETIFDIGPCEPLSADGKTEISE</sequence>
<dbReference type="eggNOG" id="ENOG502SP2Y">
    <property type="taxonomic scope" value="Eukaryota"/>
</dbReference>
<dbReference type="GeneID" id="4354311"/>
<reference evidence="2" key="1">
    <citation type="submission" date="2005-09" db="EMBL/GenBank/DDBJ databases">
        <title>Annotation of the Aspergillus terreus NIH2624 genome.</title>
        <authorList>
            <person name="Birren B.W."/>
            <person name="Lander E.S."/>
            <person name="Galagan J.E."/>
            <person name="Nusbaum C."/>
            <person name="Devon K."/>
            <person name="Henn M."/>
            <person name="Ma L.-J."/>
            <person name="Jaffe D.B."/>
            <person name="Butler J."/>
            <person name="Alvarez P."/>
            <person name="Gnerre S."/>
            <person name="Grabherr M."/>
            <person name="Kleber M."/>
            <person name="Mauceli E.W."/>
            <person name="Brockman W."/>
            <person name="Rounsley S."/>
            <person name="Young S.K."/>
            <person name="LaButti K."/>
            <person name="Pushparaj V."/>
            <person name="DeCaprio D."/>
            <person name="Crawford M."/>
            <person name="Koehrsen M."/>
            <person name="Engels R."/>
            <person name="Montgomery P."/>
            <person name="Pearson M."/>
            <person name="Howarth C."/>
            <person name="Larson L."/>
            <person name="Luoma S."/>
            <person name="White J."/>
            <person name="Alvarado L."/>
            <person name="Kodira C.D."/>
            <person name="Zeng Q."/>
            <person name="Oleary S."/>
            <person name="Yandava C."/>
            <person name="Denning D.W."/>
            <person name="Nierman W.C."/>
            <person name="Milne T."/>
            <person name="Madden K."/>
        </authorList>
    </citation>
    <scope>NUCLEOTIDE SEQUENCE [LARGE SCALE GENOMIC DNA]</scope>
    <source>
        <strain evidence="2">NIH 2624 / FGSC A1156</strain>
    </source>
</reference>
<evidence type="ECO:0000313" key="1">
    <source>
        <dbReference type="EMBL" id="EAU29684.1"/>
    </source>
</evidence>
<proteinExistence type="predicted"/>
<dbReference type="OMA" id="IEHEWAN"/>